<dbReference type="Gene3D" id="1.10.630.10">
    <property type="entry name" value="Cytochrome P450"/>
    <property type="match status" value="1"/>
</dbReference>
<dbReference type="GO" id="GO:0005737">
    <property type="term" value="C:cytoplasm"/>
    <property type="evidence" value="ECO:0007669"/>
    <property type="project" value="TreeGrafter"/>
</dbReference>
<dbReference type="InterPro" id="IPR036396">
    <property type="entry name" value="Cyt_P450_sf"/>
</dbReference>
<protein>
    <submittedName>
        <fullName evidence="4">Uncharacterized protein</fullName>
    </submittedName>
</protein>
<dbReference type="Proteomes" id="UP001497497">
    <property type="component" value="Unassembled WGS sequence"/>
</dbReference>
<dbReference type="GO" id="GO:0006082">
    <property type="term" value="P:organic acid metabolic process"/>
    <property type="evidence" value="ECO:0007669"/>
    <property type="project" value="TreeGrafter"/>
</dbReference>
<dbReference type="EMBL" id="CAXITT010001108">
    <property type="protein sequence ID" value="CAL1547929.1"/>
    <property type="molecule type" value="Genomic_DNA"/>
</dbReference>
<comment type="caution">
    <text evidence="4">The sequence shown here is derived from an EMBL/GenBank/DDBJ whole genome shotgun (WGS) entry which is preliminary data.</text>
</comment>
<evidence type="ECO:0000256" key="2">
    <source>
        <dbReference type="ARBA" id="ARBA00022723"/>
    </source>
</evidence>
<dbReference type="GO" id="GO:0005506">
    <property type="term" value="F:iron ion binding"/>
    <property type="evidence" value="ECO:0007669"/>
    <property type="project" value="InterPro"/>
</dbReference>
<name>A0AAV2IRL5_LYMST</name>
<dbReference type="GO" id="GO:0016712">
    <property type="term" value="F:oxidoreductase activity, acting on paired donors, with incorporation or reduction of molecular oxygen, reduced flavin or flavoprotein as one donor, and incorporation of one atom of oxygen"/>
    <property type="evidence" value="ECO:0007669"/>
    <property type="project" value="TreeGrafter"/>
</dbReference>
<dbReference type="PANTHER" id="PTHR24300:SF375">
    <property type="entry name" value="CYTOCHROME P450 FAMILY"/>
    <property type="match status" value="1"/>
</dbReference>
<proteinExistence type="inferred from homology"/>
<organism evidence="4 5">
    <name type="scientific">Lymnaea stagnalis</name>
    <name type="common">Great pond snail</name>
    <name type="synonym">Helix stagnalis</name>
    <dbReference type="NCBI Taxonomy" id="6523"/>
    <lineage>
        <taxon>Eukaryota</taxon>
        <taxon>Metazoa</taxon>
        <taxon>Spiralia</taxon>
        <taxon>Lophotrochozoa</taxon>
        <taxon>Mollusca</taxon>
        <taxon>Gastropoda</taxon>
        <taxon>Heterobranchia</taxon>
        <taxon>Euthyneura</taxon>
        <taxon>Panpulmonata</taxon>
        <taxon>Hygrophila</taxon>
        <taxon>Lymnaeoidea</taxon>
        <taxon>Lymnaeidae</taxon>
        <taxon>Lymnaea</taxon>
    </lineage>
</organism>
<evidence type="ECO:0000256" key="1">
    <source>
        <dbReference type="ARBA" id="ARBA00010617"/>
    </source>
</evidence>
<keyword evidence="5" id="KW-1185">Reference proteome</keyword>
<dbReference type="SUPFAM" id="SSF48264">
    <property type="entry name" value="Cytochrome P450"/>
    <property type="match status" value="1"/>
</dbReference>
<dbReference type="InterPro" id="IPR001128">
    <property type="entry name" value="Cyt_P450"/>
</dbReference>
<accession>A0AAV2IRL5</accession>
<dbReference type="PANTHER" id="PTHR24300">
    <property type="entry name" value="CYTOCHROME P450 508A4-RELATED"/>
    <property type="match status" value="1"/>
</dbReference>
<dbReference type="InterPro" id="IPR050182">
    <property type="entry name" value="Cytochrome_P450_fam2"/>
</dbReference>
<dbReference type="Pfam" id="PF00067">
    <property type="entry name" value="p450"/>
    <property type="match status" value="1"/>
</dbReference>
<dbReference type="InterPro" id="IPR002401">
    <property type="entry name" value="Cyt_P450_E_grp-I"/>
</dbReference>
<keyword evidence="2" id="KW-0479">Metal-binding</keyword>
<dbReference type="PRINTS" id="PR00463">
    <property type="entry name" value="EP450I"/>
</dbReference>
<reference evidence="4 5" key="1">
    <citation type="submission" date="2024-04" db="EMBL/GenBank/DDBJ databases">
        <authorList>
            <consortium name="Genoscope - CEA"/>
            <person name="William W."/>
        </authorList>
    </citation>
    <scope>NUCLEOTIDE SEQUENCE [LARGE SCALE GENOMIC DNA]</scope>
</reference>
<dbReference type="GO" id="GO:0006805">
    <property type="term" value="P:xenobiotic metabolic process"/>
    <property type="evidence" value="ECO:0007669"/>
    <property type="project" value="TreeGrafter"/>
</dbReference>
<sequence length="221" mass="24623">MNITVSHPGQHEDSFKPTVALSLIAALATAYLLNKRSRPQPPSPWVILPGIGHLLRFAKDPVDQLRVLRKQYGDVFKVYMGTMPVVFINGYDVVHEVLHVRGAEFSQRPQTFITDRLADHKGLLNTSGHVWTEQKLNIVKTLHKLTAAGGLLERYMETALNNLADNFNCLIQKGEGGQVDVAPVLKRSVCSISFAMAYGRQLDLDSDLLLSYTKMIEQLLG</sequence>
<dbReference type="AlphaFoldDB" id="A0AAV2IRL5"/>
<gene>
    <name evidence="4" type="ORF">GSLYS_00021246001</name>
</gene>
<comment type="similarity">
    <text evidence="1">Belongs to the cytochrome P450 family.</text>
</comment>
<dbReference type="GO" id="GO:0020037">
    <property type="term" value="F:heme binding"/>
    <property type="evidence" value="ECO:0007669"/>
    <property type="project" value="InterPro"/>
</dbReference>
<evidence type="ECO:0000313" key="5">
    <source>
        <dbReference type="Proteomes" id="UP001497497"/>
    </source>
</evidence>
<evidence type="ECO:0000313" key="4">
    <source>
        <dbReference type="EMBL" id="CAL1547929.1"/>
    </source>
</evidence>
<evidence type="ECO:0000256" key="3">
    <source>
        <dbReference type="ARBA" id="ARBA00023004"/>
    </source>
</evidence>
<keyword evidence="3" id="KW-0408">Iron</keyword>